<feature type="region of interest" description="Disordered" evidence="1">
    <location>
        <begin position="1"/>
        <end position="24"/>
    </location>
</feature>
<evidence type="ECO:0000256" key="1">
    <source>
        <dbReference type="SAM" id="MobiDB-lite"/>
    </source>
</evidence>
<dbReference type="EMBL" id="CM003535">
    <property type="protein sequence ID" value="RCV39088.1"/>
    <property type="molecule type" value="Genomic_DNA"/>
</dbReference>
<evidence type="ECO:0000313" key="2">
    <source>
        <dbReference type="EMBL" id="RCV39087.1"/>
    </source>
</evidence>
<reference evidence="2" key="2">
    <citation type="submission" date="2015-07" db="EMBL/GenBank/DDBJ databases">
        <authorList>
            <person name="Noorani M."/>
        </authorList>
    </citation>
    <scope>NUCLEOTIDE SEQUENCE</scope>
    <source>
        <strain evidence="2">Yugu1</strain>
    </source>
</reference>
<protein>
    <submittedName>
        <fullName evidence="2">Uncharacterized protein</fullName>
    </submittedName>
</protein>
<proteinExistence type="predicted"/>
<accession>A0A368S9I5</accession>
<sequence length="101" mass="10401">MCGGPGVGRRFGGDGRDRRGRPWLPASSCAARLTACVPAGAGRGARHRQERGQGNQGSNALCTTSLVNYCLHLPPASASHQPPLGALPRRLAVSCVAAEQA</sequence>
<feature type="compositionally biased region" description="Gly residues" evidence="1">
    <location>
        <begin position="1"/>
        <end position="10"/>
    </location>
</feature>
<name>A0A368S9I5_SETIT</name>
<reference evidence="2" key="1">
    <citation type="journal article" date="2012" name="Nat. Biotechnol.">
        <title>Reference genome sequence of the model plant Setaria.</title>
        <authorList>
            <person name="Bennetzen J.L."/>
            <person name="Schmutz J."/>
            <person name="Wang H."/>
            <person name="Percifield R."/>
            <person name="Hawkins J."/>
            <person name="Pontaroli A.C."/>
            <person name="Estep M."/>
            <person name="Feng L."/>
            <person name="Vaughn J.N."/>
            <person name="Grimwood J."/>
            <person name="Jenkins J."/>
            <person name="Barry K."/>
            <person name="Lindquist E."/>
            <person name="Hellsten U."/>
            <person name="Deshpande S."/>
            <person name="Wang X."/>
            <person name="Wu X."/>
            <person name="Mitros T."/>
            <person name="Triplett J."/>
            <person name="Yang X."/>
            <person name="Ye C.Y."/>
            <person name="Mauro-Herrera M."/>
            <person name="Wang L."/>
            <person name="Li P."/>
            <person name="Sharma M."/>
            <person name="Sharma R."/>
            <person name="Ronald P.C."/>
            <person name="Panaud O."/>
            <person name="Kellogg E.A."/>
            <person name="Brutnell T.P."/>
            <person name="Doust A.N."/>
            <person name="Tuskan G.A."/>
            <person name="Rokhsar D."/>
            <person name="Devos K.M."/>
        </authorList>
    </citation>
    <scope>NUCLEOTIDE SEQUENCE [LARGE SCALE GENOMIC DNA]</scope>
    <source>
        <strain evidence="2">Yugu1</strain>
    </source>
</reference>
<organism evidence="2">
    <name type="scientific">Setaria italica</name>
    <name type="common">Foxtail millet</name>
    <name type="synonym">Panicum italicum</name>
    <dbReference type="NCBI Taxonomy" id="4555"/>
    <lineage>
        <taxon>Eukaryota</taxon>
        <taxon>Viridiplantae</taxon>
        <taxon>Streptophyta</taxon>
        <taxon>Embryophyta</taxon>
        <taxon>Tracheophyta</taxon>
        <taxon>Spermatophyta</taxon>
        <taxon>Magnoliopsida</taxon>
        <taxon>Liliopsida</taxon>
        <taxon>Poales</taxon>
        <taxon>Poaceae</taxon>
        <taxon>PACMAD clade</taxon>
        <taxon>Panicoideae</taxon>
        <taxon>Panicodae</taxon>
        <taxon>Paniceae</taxon>
        <taxon>Cenchrinae</taxon>
        <taxon>Setaria</taxon>
    </lineage>
</organism>
<dbReference type="EMBL" id="CM003535">
    <property type="protein sequence ID" value="RCV39087.1"/>
    <property type="molecule type" value="Genomic_DNA"/>
</dbReference>
<dbReference type="AlphaFoldDB" id="A0A368S9I5"/>
<gene>
    <name evidence="2" type="ORF">SETIT_8G195400v2</name>
</gene>